<dbReference type="RefSeq" id="WP_249915835.1">
    <property type="nucleotide sequence ID" value="NZ_JAMGBB010000001.1"/>
</dbReference>
<gene>
    <name evidence="2" type="ORF">LZ518_09945</name>
</gene>
<evidence type="ECO:0000313" key="2">
    <source>
        <dbReference type="EMBL" id="MCL6741452.1"/>
    </source>
</evidence>
<keyword evidence="1" id="KW-1133">Transmembrane helix</keyword>
<dbReference type="EMBL" id="JAMGBB010000001">
    <property type="protein sequence ID" value="MCL6741452.1"/>
    <property type="molecule type" value="Genomic_DNA"/>
</dbReference>
<keyword evidence="1" id="KW-0472">Membrane</keyword>
<comment type="caution">
    <text evidence="2">The sequence shown here is derived from an EMBL/GenBank/DDBJ whole genome shotgun (WGS) entry which is preliminary data.</text>
</comment>
<accession>A0ABT0SAQ7</accession>
<keyword evidence="3" id="KW-1185">Reference proteome</keyword>
<dbReference type="Proteomes" id="UP001165383">
    <property type="component" value="Unassembled WGS sequence"/>
</dbReference>
<sequence length="396" mass="43903">MPSSTSPSEAIHEGALPAGLRLTASDRPGQAQPVPTRDIPNRPWGTMAFIVAIVVLLLTVGWEMKMRSLGLVAGDVDDSIARWVETRAQASGKDKVILVSDSRLMFDTDLDRFSALTGKQPVQLGVVGSSALALLKDLAKDPSVNGLVLVGMADTSYFGEPGFAGLYLMEPHKYRLPSQRTRLWLGDALEKALAFPSKDYRLSTLLFRIDRGWRKGVFGPYEDVWKISTNDRRRAYVMWDRIETDPFLRAHATFVWNDFKADPGEPPFNVPKTLKESAKAVEAIRARGGDVIFLRPPSAARLRINEEQRIPKAEGWDSLLRLTHSEGIHADDFGPQPWVLPELSHLSAGCRTVYTDIYVRRLAGMTDRLRLRGDAPPPLSVQDCVDLPAGAPARRI</sequence>
<protein>
    <submittedName>
        <fullName evidence="2">Uncharacterized protein</fullName>
    </submittedName>
</protein>
<reference evidence="2" key="1">
    <citation type="submission" date="2022-05" db="EMBL/GenBank/DDBJ databases">
        <authorList>
            <person name="Jo J.-H."/>
            <person name="Im W.-T."/>
        </authorList>
    </citation>
    <scope>NUCLEOTIDE SEQUENCE</scope>
    <source>
        <strain evidence="2">RB56-2</strain>
    </source>
</reference>
<proteinExistence type="predicted"/>
<evidence type="ECO:0000256" key="1">
    <source>
        <dbReference type="SAM" id="Phobius"/>
    </source>
</evidence>
<keyword evidence="1" id="KW-0812">Transmembrane</keyword>
<feature type="transmembrane region" description="Helical" evidence="1">
    <location>
        <begin position="44"/>
        <end position="62"/>
    </location>
</feature>
<organism evidence="2 3">
    <name type="scientific">Sphingomonas brevis</name>
    <dbReference type="NCBI Taxonomy" id="2908206"/>
    <lineage>
        <taxon>Bacteria</taxon>
        <taxon>Pseudomonadati</taxon>
        <taxon>Pseudomonadota</taxon>
        <taxon>Alphaproteobacteria</taxon>
        <taxon>Sphingomonadales</taxon>
        <taxon>Sphingomonadaceae</taxon>
        <taxon>Sphingomonas</taxon>
    </lineage>
</organism>
<evidence type="ECO:0000313" key="3">
    <source>
        <dbReference type="Proteomes" id="UP001165383"/>
    </source>
</evidence>
<name>A0ABT0SAQ7_9SPHN</name>